<dbReference type="AlphaFoldDB" id="A0AAD4RDP6"/>
<keyword evidence="1" id="KW-0732">Signal</keyword>
<dbReference type="InterPro" id="IPR036444">
    <property type="entry name" value="PLipase_A2_dom_sf"/>
</dbReference>
<dbReference type="EMBL" id="JAKKPZ010000001">
    <property type="protein sequence ID" value="KAI1728916.1"/>
    <property type="molecule type" value="Genomic_DNA"/>
</dbReference>
<accession>A0AAD4RDP6</accession>
<comment type="caution">
    <text evidence="2">The sequence shown here is derived from an EMBL/GenBank/DDBJ whole genome shotgun (WGS) entry which is preliminary data.</text>
</comment>
<dbReference type="GO" id="GO:0050482">
    <property type="term" value="P:arachidonate secretion"/>
    <property type="evidence" value="ECO:0007669"/>
    <property type="project" value="InterPro"/>
</dbReference>
<proteinExistence type="predicted"/>
<dbReference type="Proteomes" id="UP001201812">
    <property type="component" value="Unassembled WGS sequence"/>
</dbReference>
<feature type="chain" id="PRO_5042038782" evidence="1">
    <location>
        <begin position="23"/>
        <end position="255"/>
    </location>
</feature>
<dbReference type="PANTHER" id="PTHR34228">
    <property type="entry name" value="PROTEIN CBG09474-RELATED"/>
    <property type="match status" value="1"/>
</dbReference>
<evidence type="ECO:0000313" key="2">
    <source>
        <dbReference type="EMBL" id="KAI1728916.1"/>
    </source>
</evidence>
<sequence>MAVNVFGVAMFLLVALYHKVHGSQSKNGAFTESIAFCVDSNTDTFPILENDIPTLKPKTMDGMLPISVNLNSPCTENFGIVRRTPLVFIIFLLLTLKYSICFPLSTAVHNITTTDRDRNSMLTTSSLNNISDPRRAGDSDYDLTPSVPLDDQWSCGADEFSLYVAEATVERDCPTNKNRINKCCIAHDKCYDDQLGQKHCDDVFCECLVIATEQSEVCSKDTGPAFCNLVREFGADPYANSAPKQKKPNSPAPQN</sequence>
<keyword evidence="3" id="KW-1185">Reference proteome</keyword>
<name>A0AAD4RDP6_9BILA</name>
<dbReference type="GO" id="GO:0004623">
    <property type="term" value="F:phospholipase A2 activity"/>
    <property type="evidence" value="ECO:0007669"/>
    <property type="project" value="InterPro"/>
</dbReference>
<gene>
    <name evidence="2" type="ORF">DdX_01125</name>
</gene>
<reference evidence="2" key="1">
    <citation type="submission" date="2022-01" db="EMBL/GenBank/DDBJ databases">
        <title>Genome Sequence Resource for Two Populations of Ditylenchus destructor, the Migratory Endoparasitic Phytonematode.</title>
        <authorList>
            <person name="Zhang H."/>
            <person name="Lin R."/>
            <person name="Xie B."/>
        </authorList>
    </citation>
    <scope>NUCLEOTIDE SEQUENCE</scope>
    <source>
        <strain evidence="2">BazhouSP</strain>
    </source>
</reference>
<evidence type="ECO:0000256" key="1">
    <source>
        <dbReference type="SAM" id="SignalP"/>
    </source>
</evidence>
<dbReference type="GO" id="GO:0006644">
    <property type="term" value="P:phospholipid metabolic process"/>
    <property type="evidence" value="ECO:0007669"/>
    <property type="project" value="InterPro"/>
</dbReference>
<organism evidence="2 3">
    <name type="scientific">Ditylenchus destructor</name>
    <dbReference type="NCBI Taxonomy" id="166010"/>
    <lineage>
        <taxon>Eukaryota</taxon>
        <taxon>Metazoa</taxon>
        <taxon>Ecdysozoa</taxon>
        <taxon>Nematoda</taxon>
        <taxon>Chromadorea</taxon>
        <taxon>Rhabditida</taxon>
        <taxon>Tylenchina</taxon>
        <taxon>Tylenchomorpha</taxon>
        <taxon>Sphaerularioidea</taxon>
        <taxon>Anguinidae</taxon>
        <taxon>Anguininae</taxon>
        <taxon>Ditylenchus</taxon>
    </lineage>
</organism>
<evidence type="ECO:0000313" key="3">
    <source>
        <dbReference type="Proteomes" id="UP001201812"/>
    </source>
</evidence>
<dbReference type="InterPro" id="IPR053322">
    <property type="entry name" value="PLA2-like"/>
</dbReference>
<dbReference type="SUPFAM" id="SSF48619">
    <property type="entry name" value="Phospholipase A2, PLA2"/>
    <property type="match status" value="1"/>
</dbReference>
<feature type="signal peptide" evidence="1">
    <location>
        <begin position="1"/>
        <end position="22"/>
    </location>
</feature>
<protein>
    <submittedName>
        <fullName evidence="2">Phospholipase A2-like protein Y52B11A.8</fullName>
    </submittedName>
</protein>
<dbReference type="PANTHER" id="PTHR34228:SF3">
    <property type="entry name" value="PHOSPHOLIPASE A2-LIKE PROTEIN Y52B11A.8"/>
    <property type="match status" value="1"/>
</dbReference>